<dbReference type="PROSITE" id="PS00455">
    <property type="entry name" value="AMP_BINDING"/>
    <property type="match status" value="1"/>
</dbReference>
<dbReference type="EMBL" id="LYBM01000008">
    <property type="protein sequence ID" value="ODA34379.1"/>
    <property type="molecule type" value="Genomic_DNA"/>
</dbReference>
<dbReference type="PANTHER" id="PTHR22754:SF32">
    <property type="entry name" value="DISCO-INTERACTING PROTEIN 2"/>
    <property type="match status" value="1"/>
</dbReference>
<gene>
    <name evidence="9" type="ORF">A8L45_06550</name>
</gene>
<evidence type="ECO:0000256" key="4">
    <source>
        <dbReference type="ARBA" id="ARBA00022598"/>
    </source>
</evidence>
<dbReference type="InterPro" id="IPR042099">
    <property type="entry name" value="ANL_N_sf"/>
</dbReference>
<keyword evidence="6" id="KW-0443">Lipid metabolism</keyword>
<dbReference type="GO" id="GO:0071766">
    <property type="term" value="P:Actinobacterium-type cell wall biogenesis"/>
    <property type="evidence" value="ECO:0007669"/>
    <property type="project" value="UniProtKB-ARBA"/>
</dbReference>
<evidence type="ECO:0000256" key="2">
    <source>
        <dbReference type="ARBA" id="ARBA00022450"/>
    </source>
</evidence>
<comment type="similarity">
    <text evidence="1">Belongs to the ATP-dependent AMP-binding enzyme family.</text>
</comment>
<dbReference type="InterPro" id="IPR000873">
    <property type="entry name" value="AMP-dep_synth/lig_dom"/>
</dbReference>
<proteinExistence type="inferred from homology"/>
<dbReference type="InterPro" id="IPR020806">
    <property type="entry name" value="PKS_PP-bd"/>
</dbReference>
<dbReference type="InterPro" id="IPR020845">
    <property type="entry name" value="AMP-binding_CS"/>
</dbReference>
<keyword evidence="3" id="KW-0597">Phosphoprotein</keyword>
<dbReference type="FunFam" id="3.40.50.12780:FF:000013">
    <property type="entry name" value="Long-chain-fatty-acid--AMP ligase FadD32"/>
    <property type="match status" value="1"/>
</dbReference>
<dbReference type="PANTHER" id="PTHR22754">
    <property type="entry name" value="DISCO-INTERACTING PROTEIN 2 DIP2 -RELATED"/>
    <property type="match status" value="1"/>
</dbReference>
<dbReference type="Pfam" id="PF00501">
    <property type="entry name" value="AMP-binding"/>
    <property type="match status" value="1"/>
</dbReference>
<dbReference type="GO" id="GO:0005886">
    <property type="term" value="C:plasma membrane"/>
    <property type="evidence" value="ECO:0007669"/>
    <property type="project" value="TreeGrafter"/>
</dbReference>
<dbReference type="SUPFAM" id="SSF56801">
    <property type="entry name" value="Acetyl-CoA synthetase-like"/>
    <property type="match status" value="1"/>
</dbReference>
<evidence type="ECO:0000256" key="3">
    <source>
        <dbReference type="ARBA" id="ARBA00022553"/>
    </source>
</evidence>
<protein>
    <recommendedName>
        <fullName evidence="8">Polyketide synthase-like phosphopantetheine-binding domain-containing protein</fullName>
    </recommendedName>
</protein>
<dbReference type="OrthoDB" id="9757559at2"/>
<dbReference type="RefSeq" id="WP_068900446.1">
    <property type="nucleotide sequence ID" value="NZ_JBHUIF010000004.1"/>
</dbReference>
<sequence length="707" mass="78469">MRIAKVEETTNLIEMLEYRVNLTPDDVAVRFLPRGEISEESISLSFIELHRRAQSIAVRLLQQGSRGDRVLLLFDAGIEFITGFWGCVYAGMIAIPLPPPKTKKLDSLNSIVADADPTIILSQETVKQRLYPAMQNQLLLCQIPWLIEDDHHASSHFPDQMPSADDVVFLQYTSGSTGSPKGVMVSHQNLLANQLAMKTIWQNDESSVIVSWLPHYHDMGLIGIILQSLYSGATLVLMSPVSFIQKPVRWLQAISHFGGTNSGAPNFAYESCLRTISDQALSNLNLNTWRTAWNGAEPIHADTLYRFGKRFSGCGFDIDYITPSYGLAEGTLIVSTANAASQTPLLSLDNDQLKRGKVNVISSQPLSLQQPVDSNAELKWGIGCGYPIPGHEVAIVSPNTQQRCNANEVGEIWFAGPSVAKGYWQNAEATAETFHATFTDPQSNIEKGPYLRTGDLGFLHTDGQVYVVGRHKDMMIFHGENYAPQDIERTVALSDDAFVKNSTAAFSVIANGEERLVVVQEVKRSARRAIDTHALLGSIQASVAENHQLPLFALVLINEANLPKTSSGKVQRRLSKVLFINDNWNALFKWQQSEIDADQLLDPSATFHNKRYGQIEPDSLSANSLSTKQLIGWISDWMKRNLNGCSVEFDEENRFVAFGMDSQTSARMIYELAQHTGIELEASLCWSYPCPRDLALYVTEQLQGECA</sequence>
<evidence type="ECO:0000259" key="8">
    <source>
        <dbReference type="SMART" id="SM00823"/>
    </source>
</evidence>
<keyword evidence="7" id="KW-0472">Membrane</keyword>
<evidence type="ECO:0000256" key="6">
    <source>
        <dbReference type="ARBA" id="ARBA00023098"/>
    </source>
</evidence>
<keyword evidence="7" id="KW-0812">Transmembrane</keyword>
<organism evidence="9 10">
    <name type="scientific">Veronia pacifica</name>
    <dbReference type="NCBI Taxonomy" id="1080227"/>
    <lineage>
        <taxon>Bacteria</taxon>
        <taxon>Pseudomonadati</taxon>
        <taxon>Pseudomonadota</taxon>
        <taxon>Gammaproteobacteria</taxon>
        <taxon>Vibrionales</taxon>
        <taxon>Vibrionaceae</taxon>
        <taxon>Veronia</taxon>
    </lineage>
</organism>
<dbReference type="InterPro" id="IPR045851">
    <property type="entry name" value="AMP-bd_C_sf"/>
</dbReference>
<dbReference type="Pfam" id="PF23024">
    <property type="entry name" value="AMP-dom_DIP2-like"/>
    <property type="match status" value="1"/>
</dbReference>
<reference evidence="9 10" key="1">
    <citation type="submission" date="2016-05" db="EMBL/GenBank/DDBJ databases">
        <title>Genomic Taxonomy of the Vibrionaceae.</title>
        <authorList>
            <person name="Gomez-Gil B."/>
            <person name="Enciso-Ibarra J."/>
        </authorList>
    </citation>
    <scope>NUCLEOTIDE SEQUENCE [LARGE SCALE GENOMIC DNA]</scope>
    <source>
        <strain evidence="9 10">CAIM 1920</strain>
    </source>
</reference>
<keyword evidence="5" id="KW-0276">Fatty acid metabolism</keyword>
<dbReference type="GO" id="GO:0016874">
    <property type="term" value="F:ligase activity"/>
    <property type="evidence" value="ECO:0007669"/>
    <property type="project" value="UniProtKB-KW"/>
</dbReference>
<dbReference type="Gene3D" id="3.30.300.30">
    <property type="match status" value="1"/>
</dbReference>
<dbReference type="InterPro" id="IPR025110">
    <property type="entry name" value="AMP-bd_C"/>
</dbReference>
<dbReference type="SUPFAM" id="SSF47336">
    <property type="entry name" value="ACP-like"/>
    <property type="match status" value="1"/>
</dbReference>
<dbReference type="Gene3D" id="3.40.50.12780">
    <property type="entry name" value="N-terminal domain of ligase-like"/>
    <property type="match status" value="1"/>
</dbReference>
<dbReference type="Pfam" id="PF00550">
    <property type="entry name" value="PP-binding"/>
    <property type="match status" value="1"/>
</dbReference>
<evidence type="ECO:0000313" key="9">
    <source>
        <dbReference type="EMBL" id="ODA34379.1"/>
    </source>
</evidence>
<dbReference type="InterPro" id="IPR036736">
    <property type="entry name" value="ACP-like_sf"/>
</dbReference>
<dbReference type="InterPro" id="IPR009081">
    <property type="entry name" value="PP-bd_ACP"/>
</dbReference>
<dbReference type="GO" id="GO:0031177">
    <property type="term" value="F:phosphopantetheine binding"/>
    <property type="evidence" value="ECO:0007669"/>
    <property type="project" value="InterPro"/>
</dbReference>
<feature type="transmembrane region" description="Helical" evidence="7">
    <location>
        <begin position="70"/>
        <end position="95"/>
    </location>
</feature>
<keyword evidence="4" id="KW-0436">Ligase</keyword>
<dbReference type="Proteomes" id="UP000094936">
    <property type="component" value="Unassembled WGS sequence"/>
</dbReference>
<evidence type="ECO:0000256" key="7">
    <source>
        <dbReference type="SAM" id="Phobius"/>
    </source>
</evidence>
<name>A0A1C3EMD2_9GAMM</name>
<keyword evidence="10" id="KW-1185">Reference proteome</keyword>
<keyword evidence="7" id="KW-1133">Transmembrane helix</keyword>
<accession>A0A1C3EMD2</accession>
<comment type="caution">
    <text evidence="9">The sequence shown here is derived from an EMBL/GenBank/DDBJ whole genome shotgun (WGS) entry which is preliminary data.</text>
</comment>
<evidence type="ECO:0000313" key="10">
    <source>
        <dbReference type="Proteomes" id="UP000094936"/>
    </source>
</evidence>
<dbReference type="Gene3D" id="1.10.1200.10">
    <property type="entry name" value="ACP-like"/>
    <property type="match status" value="1"/>
</dbReference>
<evidence type="ECO:0000256" key="5">
    <source>
        <dbReference type="ARBA" id="ARBA00022832"/>
    </source>
</evidence>
<dbReference type="GO" id="GO:0070566">
    <property type="term" value="F:adenylyltransferase activity"/>
    <property type="evidence" value="ECO:0007669"/>
    <property type="project" value="TreeGrafter"/>
</dbReference>
<dbReference type="SMART" id="SM00823">
    <property type="entry name" value="PKS_PP"/>
    <property type="match status" value="1"/>
</dbReference>
<keyword evidence="2" id="KW-0596">Phosphopantetheine</keyword>
<dbReference type="AlphaFoldDB" id="A0A1C3EMD2"/>
<dbReference type="InterPro" id="IPR040097">
    <property type="entry name" value="FAAL/FAAC"/>
</dbReference>
<dbReference type="CDD" id="cd05931">
    <property type="entry name" value="FAAL"/>
    <property type="match status" value="1"/>
</dbReference>
<evidence type="ECO:0000256" key="1">
    <source>
        <dbReference type="ARBA" id="ARBA00006432"/>
    </source>
</evidence>
<feature type="domain" description="Polyketide synthase-like phosphopantetheine-binding" evidence="8">
    <location>
        <begin position="631"/>
        <end position="702"/>
    </location>
</feature>
<dbReference type="GO" id="GO:0006633">
    <property type="term" value="P:fatty acid biosynthetic process"/>
    <property type="evidence" value="ECO:0007669"/>
    <property type="project" value="TreeGrafter"/>
</dbReference>
<dbReference type="STRING" id="1080227.A8L45_06550"/>